<protein>
    <submittedName>
        <fullName evidence="1">Uncharacterized protein</fullName>
    </submittedName>
</protein>
<proteinExistence type="predicted"/>
<reference evidence="1 2" key="1">
    <citation type="submission" date="2015-01" db="EMBL/GenBank/DDBJ databases">
        <title>Genome sequencing of Jeotgalibacillus soli.</title>
        <authorList>
            <person name="Goh K.M."/>
            <person name="Chan K.-G."/>
            <person name="Yaakop A.S."/>
            <person name="Ee R."/>
            <person name="Gan H.M."/>
            <person name="Chan C.S."/>
        </authorList>
    </citation>
    <scope>NUCLEOTIDE SEQUENCE [LARGE SCALE GENOMIC DNA]</scope>
    <source>
        <strain evidence="1 2">P9</strain>
    </source>
</reference>
<dbReference type="STRING" id="889306.KP78_23570"/>
<evidence type="ECO:0000313" key="2">
    <source>
        <dbReference type="Proteomes" id="UP000031938"/>
    </source>
</evidence>
<evidence type="ECO:0000313" key="1">
    <source>
        <dbReference type="EMBL" id="KIL44813.1"/>
    </source>
</evidence>
<accession>A0A0C2VLD3</accession>
<sequence>MSLAHELLEKIILESCCRTIYFKQQRIATVNSYLSGV</sequence>
<name>A0A0C2VLD3_9BACL</name>
<keyword evidence="2" id="KW-1185">Reference proteome</keyword>
<dbReference type="Proteomes" id="UP000031938">
    <property type="component" value="Unassembled WGS sequence"/>
</dbReference>
<comment type="caution">
    <text evidence="1">The sequence shown here is derived from an EMBL/GenBank/DDBJ whole genome shotgun (WGS) entry which is preliminary data.</text>
</comment>
<organism evidence="1 2">
    <name type="scientific">Jeotgalibacillus soli</name>
    <dbReference type="NCBI Taxonomy" id="889306"/>
    <lineage>
        <taxon>Bacteria</taxon>
        <taxon>Bacillati</taxon>
        <taxon>Bacillota</taxon>
        <taxon>Bacilli</taxon>
        <taxon>Bacillales</taxon>
        <taxon>Caryophanaceae</taxon>
        <taxon>Jeotgalibacillus</taxon>
    </lineage>
</organism>
<gene>
    <name evidence="1" type="ORF">KP78_23570</name>
</gene>
<dbReference type="AlphaFoldDB" id="A0A0C2VLD3"/>
<dbReference type="EMBL" id="JXRP01000018">
    <property type="protein sequence ID" value="KIL44813.1"/>
    <property type="molecule type" value="Genomic_DNA"/>
</dbReference>
<dbReference type="PATRIC" id="fig|889306.3.peg.2370"/>